<name>A0A805YS02_LACGA</name>
<dbReference type="AlphaFoldDB" id="A0A805YS02"/>
<evidence type="ECO:0000313" key="3">
    <source>
        <dbReference type="Proteomes" id="UP000000664"/>
    </source>
</evidence>
<dbReference type="EMBL" id="CP000413">
    <property type="protein sequence ID" value="ABJ59452.1"/>
    <property type="molecule type" value="Genomic_DNA"/>
</dbReference>
<keyword evidence="1" id="KW-0472">Membrane</keyword>
<dbReference type="Proteomes" id="UP000000664">
    <property type="component" value="Chromosome"/>
</dbReference>
<organism evidence="2 3">
    <name type="scientific">Lactobacillus gasseri (strain ATCC 33323 / DSM 20243 / BCRC 14619 / CIP 102991 / JCM 1131 / KCTC 3163 / NCIMB 11718 / NCTC 13722 / AM63)</name>
    <dbReference type="NCBI Taxonomy" id="324831"/>
    <lineage>
        <taxon>Bacteria</taxon>
        <taxon>Bacillati</taxon>
        <taxon>Bacillota</taxon>
        <taxon>Bacilli</taxon>
        <taxon>Lactobacillales</taxon>
        <taxon>Lactobacillaceae</taxon>
        <taxon>Lactobacillus</taxon>
    </lineage>
</organism>
<dbReference type="KEGG" id="lga:LGAS_0037"/>
<feature type="transmembrane region" description="Helical" evidence="1">
    <location>
        <begin position="13"/>
        <end position="33"/>
    </location>
</feature>
<evidence type="ECO:0000313" key="2">
    <source>
        <dbReference type="EMBL" id="ABJ59452.1"/>
    </source>
</evidence>
<keyword evidence="1" id="KW-1133">Transmembrane helix</keyword>
<evidence type="ECO:0000256" key="1">
    <source>
        <dbReference type="SAM" id="Phobius"/>
    </source>
</evidence>
<proteinExistence type="predicted"/>
<protein>
    <submittedName>
        <fullName evidence="2">Uncharacterized protein</fullName>
    </submittedName>
</protein>
<reference evidence="2 3" key="1">
    <citation type="journal article" date="2006" name="Proc. Natl. Acad. Sci. U.S.A.">
        <title>Comparative genomics of the lactic acid bacteria.</title>
        <authorList>
            <person name="Makarova K."/>
            <person name="Slesarev A."/>
            <person name="Wolf Y."/>
            <person name="Sorokin A."/>
            <person name="Mirkin B."/>
            <person name="Koonin E."/>
            <person name="Pavlov A."/>
            <person name="Pavlova N."/>
            <person name="Karamychev V."/>
            <person name="Polouchine N."/>
            <person name="Shakhova V."/>
            <person name="Grigoriev I."/>
            <person name="Lou Y."/>
            <person name="Rohksar D."/>
            <person name="Lucas S."/>
            <person name="Huang K."/>
            <person name="Goodstein D.M."/>
            <person name="Hawkins T."/>
            <person name="Plengvidhya V."/>
            <person name="Welker D."/>
            <person name="Hughes J."/>
            <person name="Goh Y."/>
            <person name="Benson A."/>
            <person name="Baldwin K."/>
            <person name="Lee J.H."/>
            <person name="Diaz-Muniz I."/>
            <person name="Dosti B."/>
            <person name="Smeianov V."/>
            <person name="Wechter W."/>
            <person name="Barabote R."/>
            <person name="Lorca G."/>
            <person name="Altermann E."/>
            <person name="Barrangou R."/>
            <person name="Ganesan B."/>
            <person name="Xie Y."/>
            <person name="Rawsthorne H."/>
            <person name="Tamir D."/>
            <person name="Parker C."/>
            <person name="Breidt F."/>
            <person name="Broadbent J."/>
            <person name="Hutkins R."/>
            <person name="O'Sullivan D."/>
            <person name="Steele J."/>
            <person name="Unlu G."/>
            <person name="Saier M."/>
            <person name="Klaenhammer T."/>
            <person name="Richardson P."/>
            <person name="Kozyavkin S."/>
            <person name="Weimer B."/>
            <person name="Mills D."/>
        </authorList>
    </citation>
    <scope>NUCLEOTIDE SEQUENCE [LARGE SCALE GENOMIC DNA]</scope>
    <source>
        <strain evidence="3">ATCC 33323 / DSM 20243 / BCRC 14619 / CIP 102991 / JCM 1131 / KCTC 3163 / NCIMB 11718 / NCTC 13722 / AM63</strain>
    </source>
</reference>
<gene>
    <name evidence="2" type="ordered locus">LGAS_0037</name>
</gene>
<keyword evidence="1" id="KW-0812">Transmembrane</keyword>
<accession>A0A805YS02</accession>
<sequence>MAPVILSNQKEDVLMHLLFLDFIFMLITFIEIMKPHAPSGLKFNN</sequence>